<gene>
    <name evidence="8" type="ORF">D6D24_02393</name>
</gene>
<evidence type="ECO:0000256" key="1">
    <source>
        <dbReference type="ARBA" id="ARBA00022723"/>
    </source>
</evidence>
<evidence type="ECO:0000256" key="2">
    <source>
        <dbReference type="ARBA" id="ARBA00022771"/>
    </source>
</evidence>
<organism evidence="8 9">
    <name type="scientific">Aureobasidium pullulans</name>
    <name type="common">Black yeast</name>
    <name type="synonym">Pullularia pullulans</name>
    <dbReference type="NCBI Taxonomy" id="5580"/>
    <lineage>
        <taxon>Eukaryota</taxon>
        <taxon>Fungi</taxon>
        <taxon>Dikarya</taxon>
        <taxon>Ascomycota</taxon>
        <taxon>Pezizomycotina</taxon>
        <taxon>Dothideomycetes</taxon>
        <taxon>Dothideomycetidae</taxon>
        <taxon>Dothideales</taxon>
        <taxon>Saccotheciaceae</taxon>
        <taxon>Aureobasidium</taxon>
    </lineage>
</organism>
<feature type="compositionally biased region" description="Basic and acidic residues" evidence="6">
    <location>
        <begin position="783"/>
        <end position="796"/>
    </location>
</feature>
<dbReference type="Pfam" id="PF00628">
    <property type="entry name" value="PHD"/>
    <property type="match status" value="1"/>
</dbReference>
<dbReference type="InterPro" id="IPR019787">
    <property type="entry name" value="Znf_PHD-finger"/>
</dbReference>
<protein>
    <recommendedName>
        <fullName evidence="7">PHD-type domain-containing protein</fullName>
    </recommendedName>
</protein>
<dbReference type="SMART" id="SM00249">
    <property type="entry name" value="PHD"/>
    <property type="match status" value="1"/>
</dbReference>
<evidence type="ECO:0000313" key="8">
    <source>
        <dbReference type="EMBL" id="THW20235.1"/>
    </source>
</evidence>
<dbReference type="PROSITE" id="PS01359">
    <property type="entry name" value="ZF_PHD_1"/>
    <property type="match status" value="1"/>
</dbReference>
<reference evidence="8 9" key="1">
    <citation type="submission" date="2018-10" db="EMBL/GenBank/DDBJ databases">
        <title>Fifty Aureobasidium pullulans genomes reveal a recombining polyextremotolerant generalist.</title>
        <authorList>
            <person name="Gostincar C."/>
            <person name="Turk M."/>
            <person name="Zajc J."/>
            <person name="Gunde-Cimerman N."/>
        </authorList>
    </citation>
    <scope>NUCLEOTIDE SEQUENCE [LARGE SCALE GENOMIC DNA]</scope>
    <source>
        <strain evidence="8 9">EXF-11318</strain>
    </source>
</reference>
<keyword evidence="2 4" id="KW-0863">Zinc-finger</keyword>
<feature type="coiled-coil region" evidence="5">
    <location>
        <begin position="390"/>
        <end position="446"/>
    </location>
</feature>
<name>A0A4S8W779_AURPU</name>
<comment type="caution">
    <text evidence="8">The sequence shown here is derived from an EMBL/GenBank/DDBJ whole genome shotgun (WGS) entry which is preliminary data.</text>
</comment>
<dbReference type="InterPro" id="IPR011011">
    <property type="entry name" value="Znf_FYVE_PHD"/>
</dbReference>
<feature type="region of interest" description="Disordered" evidence="6">
    <location>
        <begin position="326"/>
        <end position="376"/>
    </location>
</feature>
<evidence type="ECO:0000256" key="4">
    <source>
        <dbReference type="PROSITE-ProRule" id="PRU00146"/>
    </source>
</evidence>
<dbReference type="PANTHER" id="PTHR14296:SF3">
    <property type="entry name" value="DIKAR, ISOFORM F"/>
    <property type="match status" value="1"/>
</dbReference>
<keyword evidence="5" id="KW-0175">Coiled coil</keyword>
<feature type="compositionally biased region" description="Pro residues" evidence="6">
    <location>
        <begin position="565"/>
        <end position="580"/>
    </location>
</feature>
<evidence type="ECO:0000256" key="3">
    <source>
        <dbReference type="ARBA" id="ARBA00022833"/>
    </source>
</evidence>
<evidence type="ECO:0000256" key="6">
    <source>
        <dbReference type="SAM" id="MobiDB-lite"/>
    </source>
</evidence>
<feature type="compositionally biased region" description="Polar residues" evidence="6">
    <location>
        <begin position="652"/>
        <end position="662"/>
    </location>
</feature>
<evidence type="ECO:0000259" key="7">
    <source>
        <dbReference type="PROSITE" id="PS50016"/>
    </source>
</evidence>
<dbReference type="InterPro" id="IPR019786">
    <property type="entry name" value="Zinc_finger_PHD-type_CS"/>
</dbReference>
<feature type="region of interest" description="Disordered" evidence="6">
    <location>
        <begin position="191"/>
        <end position="254"/>
    </location>
</feature>
<dbReference type="Proteomes" id="UP000308014">
    <property type="component" value="Unassembled WGS sequence"/>
</dbReference>
<feature type="compositionally biased region" description="Basic and acidic residues" evidence="6">
    <location>
        <begin position="338"/>
        <end position="376"/>
    </location>
</feature>
<dbReference type="GO" id="GO:0006355">
    <property type="term" value="P:regulation of DNA-templated transcription"/>
    <property type="evidence" value="ECO:0007669"/>
    <property type="project" value="InterPro"/>
</dbReference>
<proteinExistence type="predicted"/>
<dbReference type="InterPro" id="IPR001965">
    <property type="entry name" value="Znf_PHD"/>
</dbReference>
<feature type="compositionally biased region" description="Acidic residues" evidence="6">
    <location>
        <begin position="229"/>
        <end position="244"/>
    </location>
</feature>
<dbReference type="Gene3D" id="3.30.40.10">
    <property type="entry name" value="Zinc/RING finger domain, C3HC4 (zinc finger)"/>
    <property type="match status" value="1"/>
</dbReference>
<feature type="region of interest" description="Disordered" evidence="6">
    <location>
        <begin position="511"/>
        <end position="731"/>
    </location>
</feature>
<feature type="region of interest" description="Disordered" evidence="6">
    <location>
        <begin position="761"/>
        <end position="797"/>
    </location>
</feature>
<feature type="compositionally biased region" description="Low complexity" evidence="6">
    <location>
        <begin position="555"/>
        <end position="564"/>
    </location>
</feature>
<dbReference type="GO" id="GO:0031213">
    <property type="term" value="C:RSF complex"/>
    <property type="evidence" value="ECO:0007669"/>
    <property type="project" value="InterPro"/>
</dbReference>
<evidence type="ECO:0000313" key="9">
    <source>
        <dbReference type="Proteomes" id="UP000308014"/>
    </source>
</evidence>
<dbReference type="InterPro" id="IPR028938">
    <property type="entry name" value="Rsf1-like"/>
</dbReference>
<dbReference type="GO" id="GO:0008270">
    <property type="term" value="F:zinc ion binding"/>
    <property type="evidence" value="ECO:0007669"/>
    <property type="project" value="UniProtKB-KW"/>
</dbReference>
<feature type="compositionally biased region" description="Basic residues" evidence="6">
    <location>
        <begin position="204"/>
        <end position="223"/>
    </location>
</feature>
<dbReference type="PROSITE" id="PS50016">
    <property type="entry name" value="ZF_PHD_2"/>
    <property type="match status" value="1"/>
</dbReference>
<dbReference type="SUPFAM" id="SSF57903">
    <property type="entry name" value="FYVE/PHD zinc finger"/>
    <property type="match status" value="1"/>
</dbReference>
<dbReference type="InterPro" id="IPR013083">
    <property type="entry name" value="Znf_RING/FYVE/PHD"/>
</dbReference>
<feature type="region of interest" description="Disordered" evidence="6">
    <location>
        <begin position="836"/>
        <end position="860"/>
    </location>
</feature>
<keyword evidence="3" id="KW-0862">Zinc</keyword>
<feature type="domain" description="PHD-type" evidence="7">
    <location>
        <begin position="451"/>
        <end position="507"/>
    </location>
</feature>
<dbReference type="AlphaFoldDB" id="A0A4S8W779"/>
<accession>A0A4S8W779</accession>
<feature type="compositionally biased region" description="Polar residues" evidence="6">
    <location>
        <begin position="681"/>
        <end position="697"/>
    </location>
</feature>
<sequence length="860" mass="95939">MPARKRARQEADLDSSIVAVEKAQPHNKTLDRLRNMWQFAALMQYMYIFGKPVKIDPEFDMEDLEHECLRPEASEKLAEICLTLLKFVSSHRGLTYDNYDEYTRRQFVAKAPSRNPYGDEEEPNKFAEFDVFTKIRVLHQLSTWTLNNAERMRGLMEEKDSEQTQWRIEELGWDSQDRSYFVLDDDRLYRRTEAPLPPAPTPKPKAKAKAKARKSRGSRASKRIKLDNSAEDGEAEEEEQDNTDAEVKIDEPTEEDGFGGMKWECIAVTHDDYNLFLESLRKSRDPNEKALVKRINEQIMPILEKRVEAQRQKVLKKQRELENLQKMASAKRSSRLAGKAEARKAEEEAAEVEKRRQAELDMARKEQQRQSKMEHIQARESRMLTREQRLKEREVKRILHEEELRKLEENQKSLEEGNEIEGRLSERHLKAEMERRQKELDALAEEEGEWIFDCAVCGKHGQNYDDGTHSIACEKCNIWQHSKCHGIDEKDAEKDDFHFVCSDCERKPKLPPLHLHFPGQKGAAPEAPRGRPLEAVEVSTSTPRSAARHFNLLDGPSLSPSGQSPGPPGYHRPAGAPPVGVPQQAWNGTTLPPPARPASNYSSSPPPPTQKSNDGDLSNLHAQAHAGAVSAHSVPLPALQPNGLQMGPPSPTKGSRPSSSHGLSEHRTNGSATPHHHRPSRNSLSPSGQRLFQSPNTSFPPPALPQQQQRAAAHSPTKQPSSSPSHAQSFHTPAAANATPYTYQHTTTATPASAATNILRTGPHMQSSPLPPLPTGNTPLIPTKHDTPRPISRDSMAETPVVPPITALSPSPAIFMPMPSAPPEGVEGVETSLGVGSVPVKKMPPSASQESDGDISMADM</sequence>
<keyword evidence="1" id="KW-0479">Metal-binding</keyword>
<dbReference type="EMBL" id="QZAJ01000052">
    <property type="protein sequence ID" value="THW20235.1"/>
    <property type="molecule type" value="Genomic_DNA"/>
</dbReference>
<feature type="compositionally biased region" description="Polar residues" evidence="6">
    <location>
        <begin position="716"/>
        <end position="731"/>
    </location>
</feature>
<dbReference type="PANTHER" id="PTHR14296">
    <property type="entry name" value="REMODELING AND SPACING FACTOR 1"/>
    <property type="match status" value="1"/>
</dbReference>
<evidence type="ECO:0000256" key="5">
    <source>
        <dbReference type="SAM" id="Coils"/>
    </source>
</evidence>